<dbReference type="InterPro" id="IPR036036">
    <property type="entry name" value="SOCS_box-like_dom_sf"/>
</dbReference>
<dbReference type="InterPro" id="IPR043136">
    <property type="entry name" value="B30.2/SPRY_sf"/>
</dbReference>
<feature type="region of interest" description="Disordered" evidence="1">
    <location>
        <begin position="129"/>
        <end position="162"/>
    </location>
</feature>
<organism evidence="4 5">
    <name type="scientific">Petrolisthes manimaculis</name>
    <dbReference type="NCBI Taxonomy" id="1843537"/>
    <lineage>
        <taxon>Eukaryota</taxon>
        <taxon>Metazoa</taxon>
        <taxon>Ecdysozoa</taxon>
        <taxon>Arthropoda</taxon>
        <taxon>Crustacea</taxon>
        <taxon>Multicrustacea</taxon>
        <taxon>Malacostraca</taxon>
        <taxon>Eumalacostraca</taxon>
        <taxon>Eucarida</taxon>
        <taxon>Decapoda</taxon>
        <taxon>Pleocyemata</taxon>
        <taxon>Anomura</taxon>
        <taxon>Galatheoidea</taxon>
        <taxon>Porcellanidae</taxon>
        <taxon>Petrolisthes</taxon>
    </lineage>
</organism>
<dbReference type="GO" id="GO:0035556">
    <property type="term" value="P:intracellular signal transduction"/>
    <property type="evidence" value="ECO:0007669"/>
    <property type="project" value="InterPro"/>
</dbReference>
<comment type="caution">
    <text evidence="4">The sequence shown here is derived from an EMBL/GenBank/DDBJ whole genome shotgun (WGS) entry which is preliminary data.</text>
</comment>
<protein>
    <recommendedName>
        <fullName evidence="6">Neuralized-like protein 2</fullName>
    </recommendedName>
</protein>
<dbReference type="Proteomes" id="UP001292094">
    <property type="component" value="Unassembled WGS sequence"/>
</dbReference>
<dbReference type="SMART" id="SM00588">
    <property type="entry name" value="NEUZ"/>
    <property type="match status" value="1"/>
</dbReference>
<evidence type="ECO:0008006" key="6">
    <source>
        <dbReference type="Google" id="ProtNLM"/>
    </source>
</evidence>
<dbReference type="PANTHER" id="PTHR12429:SF8">
    <property type="entry name" value="NEURALIZED-LIKE PROTEIN 2"/>
    <property type="match status" value="1"/>
</dbReference>
<dbReference type="AlphaFoldDB" id="A0AAE1UMW1"/>
<keyword evidence="5" id="KW-1185">Reference proteome</keyword>
<dbReference type="PROSITE" id="PS50225">
    <property type="entry name" value="SOCS"/>
    <property type="match status" value="1"/>
</dbReference>
<dbReference type="SMART" id="SM00969">
    <property type="entry name" value="SOCS_box"/>
    <property type="match status" value="1"/>
</dbReference>
<dbReference type="SUPFAM" id="SSF158235">
    <property type="entry name" value="SOCS box-like"/>
    <property type="match status" value="1"/>
</dbReference>
<feature type="region of interest" description="Disordered" evidence="1">
    <location>
        <begin position="196"/>
        <end position="238"/>
    </location>
</feature>
<feature type="compositionally biased region" description="Basic and acidic residues" evidence="1">
    <location>
        <begin position="149"/>
        <end position="162"/>
    </location>
</feature>
<dbReference type="Gene3D" id="1.10.750.20">
    <property type="entry name" value="SOCS box"/>
    <property type="match status" value="1"/>
</dbReference>
<sequence length="391" mass="42999">MLGDITSSVSCMRWDCDVTMSDGFPQLTRFHSNHGANIKLDDDKTVAFRKASFADAVTICERPLRPTELFLVEIEKTEPGWTGHMRLGLTQINPGNPDLGELPPYSLPDMINMGNSWICAITKSHNRVQPDAEGELEEDVGDDGINNETRGHHDRGEVRPEGQDEVMQTAPVENNHHHYRPQETLNIDRPLIPDGRAPTHHPSTPTIDGGAGGGACRPRDSSRCQGRTLTNGRGLGGVGGGSRGLESLVMGNHVRTSRGLVPCSALQPTSFTFDKTTGTIVTVNRNNILPTDEGSRIGIIYLPRGDLAEMHYIINGEDQGAFTKKLPYKEASLYPVVDVYGTTKQVRIVQLYDVHSLKSTCRDTILTHIVQHGVNALPLPRKLKDYLLFVV</sequence>
<dbReference type="GO" id="GO:0061630">
    <property type="term" value="F:ubiquitin protein ligase activity"/>
    <property type="evidence" value="ECO:0007669"/>
    <property type="project" value="TreeGrafter"/>
</dbReference>
<dbReference type="CDD" id="cd03717">
    <property type="entry name" value="SOCS_SOCS_like"/>
    <property type="match status" value="1"/>
</dbReference>
<evidence type="ECO:0000256" key="1">
    <source>
        <dbReference type="SAM" id="MobiDB-lite"/>
    </source>
</evidence>
<dbReference type="PROSITE" id="PS51065">
    <property type="entry name" value="NHR"/>
    <property type="match status" value="1"/>
</dbReference>
<gene>
    <name evidence="4" type="ORF">Pmani_005479</name>
</gene>
<evidence type="ECO:0000259" key="3">
    <source>
        <dbReference type="PROSITE" id="PS51065"/>
    </source>
</evidence>
<evidence type="ECO:0000313" key="4">
    <source>
        <dbReference type="EMBL" id="KAK4323839.1"/>
    </source>
</evidence>
<dbReference type="EMBL" id="JAWZYT010000409">
    <property type="protein sequence ID" value="KAK4323839.1"/>
    <property type="molecule type" value="Genomic_DNA"/>
</dbReference>
<accession>A0AAE1UMW1</accession>
<evidence type="ECO:0000259" key="2">
    <source>
        <dbReference type="PROSITE" id="PS50225"/>
    </source>
</evidence>
<dbReference type="Gene3D" id="2.60.120.920">
    <property type="match status" value="2"/>
</dbReference>
<dbReference type="PANTHER" id="PTHR12429">
    <property type="entry name" value="NEURALIZED"/>
    <property type="match status" value="1"/>
</dbReference>
<name>A0AAE1UMW1_9EUCA</name>
<dbReference type="Pfam" id="PF07525">
    <property type="entry name" value="SOCS_box"/>
    <property type="match status" value="1"/>
</dbReference>
<dbReference type="Pfam" id="PF07177">
    <property type="entry name" value="Neuralized"/>
    <property type="match status" value="2"/>
</dbReference>
<dbReference type="InterPro" id="IPR006573">
    <property type="entry name" value="NHR_dom"/>
</dbReference>
<dbReference type="InterPro" id="IPR037962">
    <property type="entry name" value="Neuralized"/>
</dbReference>
<reference evidence="4" key="1">
    <citation type="submission" date="2023-11" db="EMBL/GenBank/DDBJ databases">
        <title>Genome assemblies of two species of porcelain crab, Petrolisthes cinctipes and Petrolisthes manimaculis (Anomura: Porcellanidae).</title>
        <authorList>
            <person name="Angst P."/>
        </authorList>
    </citation>
    <scope>NUCLEOTIDE SEQUENCE</scope>
    <source>
        <strain evidence="4">PB745_02</strain>
        <tissue evidence="4">Gill</tissue>
    </source>
</reference>
<feature type="domain" description="NHR" evidence="3">
    <location>
        <begin position="27"/>
        <end position="184"/>
    </location>
</feature>
<feature type="domain" description="SOCS box" evidence="2">
    <location>
        <begin position="353"/>
        <end position="391"/>
    </location>
</feature>
<proteinExistence type="predicted"/>
<dbReference type="InterPro" id="IPR001496">
    <property type="entry name" value="SOCS_box"/>
</dbReference>
<feature type="compositionally biased region" description="Acidic residues" evidence="1">
    <location>
        <begin position="132"/>
        <end position="142"/>
    </location>
</feature>
<evidence type="ECO:0000313" key="5">
    <source>
        <dbReference type="Proteomes" id="UP001292094"/>
    </source>
</evidence>